<organism evidence="2 3">
    <name type="scientific">Saguinus oedipus</name>
    <name type="common">Cotton-top tamarin</name>
    <name type="synonym">Oedipomidas oedipus</name>
    <dbReference type="NCBI Taxonomy" id="9490"/>
    <lineage>
        <taxon>Eukaryota</taxon>
        <taxon>Metazoa</taxon>
        <taxon>Chordata</taxon>
        <taxon>Craniata</taxon>
        <taxon>Vertebrata</taxon>
        <taxon>Euteleostomi</taxon>
        <taxon>Mammalia</taxon>
        <taxon>Eutheria</taxon>
        <taxon>Euarchontoglires</taxon>
        <taxon>Primates</taxon>
        <taxon>Haplorrhini</taxon>
        <taxon>Platyrrhini</taxon>
        <taxon>Cebidae</taxon>
        <taxon>Callitrichinae</taxon>
        <taxon>Saguinus</taxon>
    </lineage>
</organism>
<evidence type="ECO:0000313" key="2">
    <source>
        <dbReference type="EMBL" id="KAK2105416.1"/>
    </source>
</evidence>
<protein>
    <submittedName>
        <fullName evidence="2">Uncharacterized protein</fullName>
    </submittedName>
</protein>
<dbReference type="EMBL" id="JASSZA010000007">
    <property type="protein sequence ID" value="KAK2105416.1"/>
    <property type="molecule type" value="Genomic_DNA"/>
</dbReference>
<dbReference type="Proteomes" id="UP001266305">
    <property type="component" value="Unassembled WGS sequence"/>
</dbReference>
<evidence type="ECO:0000313" key="3">
    <source>
        <dbReference type="Proteomes" id="UP001266305"/>
    </source>
</evidence>
<proteinExistence type="predicted"/>
<comment type="caution">
    <text evidence="2">The sequence shown here is derived from an EMBL/GenBank/DDBJ whole genome shotgun (WGS) entry which is preliminary data.</text>
</comment>
<feature type="region of interest" description="Disordered" evidence="1">
    <location>
        <begin position="1"/>
        <end position="24"/>
    </location>
</feature>
<feature type="region of interest" description="Disordered" evidence="1">
    <location>
        <begin position="181"/>
        <end position="225"/>
    </location>
</feature>
<name>A0ABQ9V7T0_SAGOE</name>
<reference evidence="2 3" key="1">
    <citation type="submission" date="2023-05" db="EMBL/GenBank/DDBJ databases">
        <title>B98-5 Cell Line De Novo Hybrid Assembly: An Optical Mapping Approach.</title>
        <authorList>
            <person name="Kananen K."/>
            <person name="Auerbach J.A."/>
            <person name="Kautto E."/>
            <person name="Blachly J.S."/>
        </authorList>
    </citation>
    <scope>NUCLEOTIDE SEQUENCE [LARGE SCALE GENOMIC DNA]</scope>
    <source>
        <strain evidence="2">B95-8</strain>
        <tissue evidence="2">Cell line</tissue>
    </source>
</reference>
<accession>A0ABQ9V7T0</accession>
<feature type="compositionally biased region" description="Basic and acidic residues" evidence="1">
    <location>
        <begin position="197"/>
        <end position="209"/>
    </location>
</feature>
<gene>
    <name evidence="2" type="ORF">P7K49_014930</name>
</gene>
<evidence type="ECO:0000256" key="1">
    <source>
        <dbReference type="SAM" id="MobiDB-lite"/>
    </source>
</evidence>
<sequence>MPRAELSPAGSPGADSNTGPSLGERRRHEKDLFIFPWHAGNLGRHQASLTVERSLILHEPWREGGPGWLRPWLTSARPSPSNLSNKAQPGSFSAATCLQNDGYHGVKAVNPSGEAATGLRPPLPRGQLGWGSPREGSSLAFGDVGLSGYFLWPREGGRRCQPRVWSGVHGGAPLCPRRALSRSPKRVTERLLAVPSAREEPPDHGHGDSNSRLPARRGCPASAPK</sequence>
<keyword evidence="3" id="KW-1185">Reference proteome</keyword>